<dbReference type="RefSeq" id="WP_143488186.1">
    <property type="nucleotide sequence ID" value="NZ_VJOY01000006.1"/>
</dbReference>
<dbReference type="Proteomes" id="UP000315235">
    <property type="component" value="Unassembled WGS sequence"/>
</dbReference>
<dbReference type="OrthoDB" id="9761531at2"/>
<evidence type="ECO:0000259" key="7">
    <source>
        <dbReference type="SMART" id="SM00849"/>
    </source>
</evidence>
<keyword evidence="2" id="KW-1003">Cell membrane</keyword>
<dbReference type="CDD" id="cd07731">
    <property type="entry name" value="ComA-like_MBL-fold"/>
    <property type="match status" value="1"/>
</dbReference>
<keyword evidence="4 6" id="KW-1133">Transmembrane helix</keyword>
<evidence type="ECO:0000256" key="5">
    <source>
        <dbReference type="ARBA" id="ARBA00023136"/>
    </source>
</evidence>
<evidence type="ECO:0000313" key="9">
    <source>
        <dbReference type="Proteomes" id="UP000315235"/>
    </source>
</evidence>
<dbReference type="InterPro" id="IPR052159">
    <property type="entry name" value="Competence_DNA_uptake"/>
</dbReference>
<dbReference type="Pfam" id="PF13567">
    <property type="entry name" value="DUF4131"/>
    <property type="match status" value="1"/>
</dbReference>
<protein>
    <submittedName>
        <fullName evidence="8">DNA internalization-related competence protein ComEC/Rec2</fullName>
    </submittedName>
</protein>
<reference evidence="8 9" key="1">
    <citation type="submission" date="2019-07" db="EMBL/GenBank/DDBJ databases">
        <title>Pseudomonas mangiferae sp. nov., isolated from bark of mango tree in Thailand.</title>
        <authorList>
            <person name="Srisuk N."/>
            <person name="Anurat P."/>
        </authorList>
    </citation>
    <scope>NUCLEOTIDE SEQUENCE [LARGE SCALE GENOMIC DNA]</scope>
    <source>
        <strain evidence="8 9">DMKU_BBB3-04</strain>
    </source>
</reference>
<feature type="transmembrane region" description="Helical" evidence="6">
    <location>
        <begin position="258"/>
        <end position="283"/>
    </location>
</feature>
<dbReference type="PANTHER" id="PTHR30619">
    <property type="entry name" value="DNA INTERNALIZATION/COMPETENCE PROTEIN COMEC/REC2"/>
    <property type="match status" value="1"/>
</dbReference>
<evidence type="ECO:0000256" key="4">
    <source>
        <dbReference type="ARBA" id="ARBA00022989"/>
    </source>
</evidence>
<dbReference type="PANTHER" id="PTHR30619:SF1">
    <property type="entry name" value="RECOMBINATION PROTEIN 2"/>
    <property type="match status" value="1"/>
</dbReference>
<comment type="caution">
    <text evidence="8">The sequence shown here is derived from an EMBL/GenBank/DDBJ whole genome shotgun (WGS) entry which is preliminary data.</text>
</comment>
<organism evidence="8 9">
    <name type="scientific">Pseudomonas mangiferae</name>
    <dbReference type="NCBI Taxonomy" id="2593654"/>
    <lineage>
        <taxon>Bacteria</taxon>
        <taxon>Pseudomonadati</taxon>
        <taxon>Pseudomonadota</taxon>
        <taxon>Gammaproteobacteria</taxon>
        <taxon>Pseudomonadales</taxon>
        <taxon>Pseudomonadaceae</taxon>
        <taxon>Pseudomonas</taxon>
    </lineage>
</organism>
<keyword evidence="9" id="KW-1185">Reference proteome</keyword>
<dbReference type="NCBIfam" id="TIGR00361">
    <property type="entry name" value="ComEC_Rec2"/>
    <property type="match status" value="1"/>
</dbReference>
<feature type="transmembrane region" description="Helical" evidence="6">
    <location>
        <begin position="329"/>
        <end position="349"/>
    </location>
</feature>
<evidence type="ECO:0000256" key="2">
    <source>
        <dbReference type="ARBA" id="ARBA00022475"/>
    </source>
</evidence>
<feature type="transmembrane region" description="Helical" evidence="6">
    <location>
        <begin position="361"/>
        <end position="380"/>
    </location>
</feature>
<keyword evidence="5 6" id="KW-0472">Membrane</keyword>
<dbReference type="InterPro" id="IPR036866">
    <property type="entry name" value="RibonucZ/Hydroxyglut_hydro"/>
</dbReference>
<comment type="subcellular location">
    <subcellularLocation>
        <location evidence="1">Cell membrane</location>
        <topology evidence="1">Multi-pass membrane protein</topology>
    </subcellularLocation>
</comment>
<feature type="transmembrane region" description="Helical" evidence="6">
    <location>
        <begin position="417"/>
        <end position="439"/>
    </location>
</feature>
<dbReference type="SUPFAM" id="SSF56281">
    <property type="entry name" value="Metallo-hydrolase/oxidoreductase"/>
    <property type="match status" value="1"/>
</dbReference>
<feature type="transmembrane region" description="Helical" evidence="6">
    <location>
        <begin position="392"/>
        <end position="410"/>
    </location>
</feature>
<name>A0A553GZG4_9PSED</name>
<accession>A0A553GZG4</accession>
<dbReference type="NCBIfam" id="TIGR00360">
    <property type="entry name" value="ComEC_N-term"/>
    <property type="match status" value="1"/>
</dbReference>
<dbReference type="Pfam" id="PF00753">
    <property type="entry name" value="Lactamase_B"/>
    <property type="match status" value="1"/>
</dbReference>
<feature type="transmembrane region" description="Helical" evidence="6">
    <location>
        <begin position="459"/>
        <end position="483"/>
    </location>
</feature>
<dbReference type="InterPro" id="IPR025405">
    <property type="entry name" value="DUF4131"/>
</dbReference>
<dbReference type="InterPro" id="IPR001279">
    <property type="entry name" value="Metallo-B-lactamas"/>
</dbReference>
<dbReference type="GO" id="GO:0005886">
    <property type="term" value="C:plasma membrane"/>
    <property type="evidence" value="ECO:0007669"/>
    <property type="project" value="UniProtKB-SubCell"/>
</dbReference>
<dbReference type="InterPro" id="IPR035681">
    <property type="entry name" value="ComA-like_MBL"/>
</dbReference>
<proteinExistence type="predicted"/>
<keyword evidence="3 6" id="KW-0812">Transmembrane</keyword>
<feature type="transmembrane region" description="Helical" evidence="6">
    <location>
        <begin position="303"/>
        <end position="323"/>
    </location>
</feature>
<evidence type="ECO:0000256" key="1">
    <source>
        <dbReference type="ARBA" id="ARBA00004651"/>
    </source>
</evidence>
<gene>
    <name evidence="8" type="ORF">FM069_10155</name>
</gene>
<dbReference type="Pfam" id="PF03772">
    <property type="entry name" value="Competence"/>
    <property type="match status" value="1"/>
</dbReference>
<dbReference type="InterPro" id="IPR004797">
    <property type="entry name" value="Competence_ComEC/Rec2"/>
</dbReference>
<evidence type="ECO:0000256" key="6">
    <source>
        <dbReference type="SAM" id="Phobius"/>
    </source>
</evidence>
<sequence>MRIALLGLALGLLLLRALPLLPPRWVLLTLALLALPLLLTRLHPLGFALLGFAWACHSAQMAVDDRLDRSLDGRVVWLEGRVVGLPEPQDGSLRFQLEQAHSRRGVLPARLRLSWQGAPDMRAGERWRLAVKLKRPRGLVNPQAFDYEAWLLARRIGATGSVKTGERLEAATGIAAWRDQLRTALLATPAQGRAGTIAALVLGDGSGLEASDWRLLQDTGTVHLLVISGQHIVMLAGLLYAAVAWLARRGLWPRGWPWLPWACAVAFAGALGYGLLAGFDVPVRRACMMVGVVLVWRLRFRHLGVWTPLLMAMCAVLLAEPLASLQPGFWLSFAAVGLLAWTFAGRLGAWNPWRTWWRAQWLLALGLFPLLAGLGLPLSLSGPLANLLAVPWVSAVSVPLSLAGTLLLGIPYLGDGLCWLAGGSLVALFAVLECIAAWLPAWIPVAFPLWSGVLAGLGALVLLLPAGVPVRLLGSFLVLPILFPMLDRPAPGRAEVWMLDVGQGLSVLVRTRDHVLLYDAAARHGEFDLGEKVVVPSLRALGVAQLDLMLLSHADNDHAGGALAVKKALGTGRVISGDVAGLPARLGAKPCVASDWEWDGVRFATWRWSAARNGNEGSCVLSVEANGERLLLTGDMGRAAEAAWRAEHEEPVDWLLAPHHGSRSSSSAAFVQATRPRAVLISRGWGNAFGHPHPEVVQRYRTAGALLYDSAETGAVRIRLGAFDEPLKLRDHARFWREK</sequence>
<dbReference type="InterPro" id="IPR004477">
    <property type="entry name" value="ComEC_N"/>
</dbReference>
<evidence type="ECO:0000313" key="8">
    <source>
        <dbReference type="EMBL" id="TRX74883.1"/>
    </source>
</evidence>
<evidence type="ECO:0000256" key="3">
    <source>
        <dbReference type="ARBA" id="ARBA00022692"/>
    </source>
</evidence>
<dbReference type="SMART" id="SM00849">
    <property type="entry name" value="Lactamase_B"/>
    <property type="match status" value="1"/>
</dbReference>
<dbReference type="EMBL" id="VJOY01000006">
    <property type="protein sequence ID" value="TRX74883.1"/>
    <property type="molecule type" value="Genomic_DNA"/>
</dbReference>
<feature type="transmembrane region" description="Helical" evidence="6">
    <location>
        <begin position="27"/>
        <end position="56"/>
    </location>
</feature>
<dbReference type="AlphaFoldDB" id="A0A553GZG4"/>
<dbReference type="GO" id="GO:0030420">
    <property type="term" value="P:establishment of competence for transformation"/>
    <property type="evidence" value="ECO:0007669"/>
    <property type="project" value="InterPro"/>
</dbReference>
<feature type="transmembrane region" description="Helical" evidence="6">
    <location>
        <begin position="224"/>
        <end position="246"/>
    </location>
</feature>
<feature type="domain" description="Metallo-beta-lactamase" evidence="7">
    <location>
        <begin position="503"/>
        <end position="685"/>
    </location>
</feature>
<dbReference type="Gene3D" id="3.60.15.10">
    <property type="entry name" value="Ribonuclease Z/Hydroxyacylglutathione hydrolase-like"/>
    <property type="match status" value="1"/>
</dbReference>